<proteinExistence type="predicted"/>
<dbReference type="InterPro" id="IPR006860">
    <property type="entry name" value="FecR"/>
</dbReference>
<keyword evidence="1" id="KW-0472">Membrane</keyword>
<feature type="transmembrane region" description="Helical" evidence="1">
    <location>
        <begin position="100"/>
        <end position="118"/>
    </location>
</feature>
<evidence type="ECO:0000259" key="2">
    <source>
        <dbReference type="Pfam" id="PF04773"/>
    </source>
</evidence>
<evidence type="ECO:0000256" key="1">
    <source>
        <dbReference type="SAM" id="Phobius"/>
    </source>
</evidence>
<evidence type="ECO:0000313" key="5">
    <source>
        <dbReference type="Proteomes" id="UP000680038"/>
    </source>
</evidence>
<dbReference type="GO" id="GO:0016989">
    <property type="term" value="F:sigma factor antagonist activity"/>
    <property type="evidence" value="ECO:0007669"/>
    <property type="project" value="TreeGrafter"/>
</dbReference>
<protein>
    <recommendedName>
        <fullName evidence="6">FecR family protein</fullName>
    </recommendedName>
</protein>
<dbReference type="PIRSF" id="PIRSF018266">
    <property type="entry name" value="FecR"/>
    <property type="match status" value="1"/>
</dbReference>
<accession>A0A916JF30</accession>
<evidence type="ECO:0008006" key="6">
    <source>
        <dbReference type="Google" id="ProtNLM"/>
    </source>
</evidence>
<name>A0A916JF30_9BACT</name>
<feature type="domain" description="Protein FecR C-terminal" evidence="3">
    <location>
        <begin position="290"/>
        <end position="355"/>
    </location>
</feature>
<dbReference type="EMBL" id="CAJRAF010000002">
    <property type="protein sequence ID" value="CAG5008881.1"/>
    <property type="molecule type" value="Genomic_DNA"/>
</dbReference>
<dbReference type="Pfam" id="PF04773">
    <property type="entry name" value="FecR"/>
    <property type="match status" value="1"/>
</dbReference>
<comment type="caution">
    <text evidence="4">The sequence shown here is derived from an EMBL/GenBank/DDBJ whole genome shotgun (WGS) entry which is preliminary data.</text>
</comment>
<dbReference type="PANTHER" id="PTHR30273:SF2">
    <property type="entry name" value="PROTEIN FECR"/>
    <property type="match status" value="1"/>
</dbReference>
<keyword evidence="1" id="KW-0812">Transmembrane</keyword>
<evidence type="ECO:0000313" key="4">
    <source>
        <dbReference type="EMBL" id="CAG5008881.1"/>
    </source>
</evidence>
<feature type="domain" description="FecR protein" evidence="2">
    <location>
        <begin position="151"/>
        <end position="235"/>
    </location>
</feature>
<dbReference type="InterPro" id="IPR032508">
    <property type="entry name" value="FecR_C"/>
</dbReference>
<dbReference type="Gene3D" id="3.55.50.30">
    <property type="match status" value="1"/>
</dbReference>
<reference evidence="4" key="1">
    <citation type="submission" date="2021-04" db="EMBL/GenBank/DDBJ databases">
        <authorList>
            <person name="Rodrigo-Torres L."/>
            <person name="Arahal R. D."/>
            <person name="Lucena T."/>
        </authorList>
    </citation>
    <scope>NUCLEOTIDE SEQUENCE</scope>
    <source>
        <strain evidence="4">CECT 9275</strain>
    </source>
</reference>
<dbReference type="Gene3D" id="2.60.120.1440">
    <property type="match status" value="1"/>
</dbReference>
<keyword evidence="5" id="KW-1185">Reference proteome</keyword>
<dbReference type="InterPro" id="IPR012373">
    <property type="entry name" value="Ferrdict_sens_TM"/>
</dbReference>
<gene>
    <name evidence="4" type="ORF">DYBT9275_04377</name>
</gene>
<dbReference type="Proteomes" id="UP000680038">
    <property type="component" value="Unassembled WGS sequence"/>
</dbReference>
<sequence>MLDKYRLYDAEDFLQDDWFRQSLEGNNPAATQYWDNWLKVYPEKEAEVLRAKALFEAFKTDHGSLTQEEINTTIDRTLERVAGIKRESEFPERPLFAWRWLSYVASVMLISGMAIYFVKDNKIGTKITTVKTQPPAMGWVKEENVGQHPRLVKLPEGSKVTLEPGAILTYPTNFNKYERRTFLRGNAFFDVAKDPDKPFFVVGETVITRVLGTSFWIRDDPDHQKIAVIVKSGKVAVSARHGSGQNLTSDAVFLTPNQMAVFSPETEQLTRELVEKPVVISTSASLSASYEDVPIIRILKELEDAYGVKITYDAEVLKNCQISASFANETFFEKLESICLSVRASFREENGQIIIDSKGCNY</sequence>
<evidence type="ECO:0000259" key="3">
    <source>
        <dbReference type="Pfam" id="PF16344"/>
    </source>
</evidence>
<dbReference type="AlphaFoldDB" id="A0A916JF30"/>
<dbReference type="RefSeq" id="WP_215240754.1">
    <property type="nucleotide sequence ID" value="NZ_CAJRAF010000002.1"/>
</dbReference>
<keyword evidence="1" id="KW-1133">Transmembrane helix</keyword>
<dbReference type="PANTHER" id="PTHR30273">
    <property type="entry name" value="PERIPLASMIC SIGNAL SENSOR AND SIGMA FACTOR ACTIVATOR FECR-RELATED"/>
    <property type="match status" value="1"/>
</dbReference>
<organism evidence="4 5">
    <name type="scientific">Dyadobacter helix</name>
    <dbReference type="NCBI Taxonomy" id="2822344"/>
    <lineage>
        <taxon>Bacteria</taxon>
        <taxon>Pseudomonadati</taxon>
        <taxon>Bacteroidota</taxon>
        <taxon>Cytophagia</taxon>
        <taxon>Cytophagales</taxon>
        <taxon>Spirosomataceae</taxon>
        <taxon>Dyadobacter</taxon>
    </lineage>
</organism>
<dbReference type="Pfam" id="PF16344">
    <property type="entry name" value="FecR_C"/>
    <property type="match status" value="1"/>
</dbReference>